<dbReference type="InterPro" id="IPR000210">
    <property type="entry name" value="BTB/POZ_dom"/>
</dbReference>
<keyword evidence="3" id="KW-1185">Reference proteome</keyword>
<reference evidence="2" key="1">
    <citation type="journal article" date="2020" name="Stud. Mycol.">
        <title>101 Dothideomycetes genomes: a test case for predicting lifestyles and emergence of pathogens.</title>
        <authorList>
            <person name="Haridas S."/>
            <person name="Albert R."/>
            <person name="Binder M."/>
            <person name="Bloem J."/>
            <person name="Labutti K."/>
            <person name="Salamov A."/>
            <person name="Andreopoulos B."/>
            <person name="Baker S."/>
            <person name="Barry K."/>
            <person name="Bills G."/>
            <person name="Bluhm B."/>
            <person name="Cannon C."/>
            <person name="Castanera R."/>
            <person name="Culley D."/>
            <person name="Daum C."/>
            <person name="Ezra D."/>
            <person name="Gonzalez J."/>
            <person name="Henrissat B."/>
            <person name="Kuo A."/>
            <person name="Liang C."/>
            <person name="Lipzen A."/>
            <person name="Lutzoni F."/>
            <person name="Magnuson J."/>
            <person name="Mondo S."/>
            <person name="Nolan M."/>
            <person name="Ohm R."/>
            <person name="Pangilinan J."/>
            <person name="Park H.-J."/>
            <person name="Ramirez L."/>
            <person name="Alfaro M."/>
            <person name="Sun H."/>
            <person name="Tritt A."/>
            <person name="Yoshinaga Y."/>
            <person name="Zwiers L.-H."/>
            <person name="Turgeon B."/>
            <person name="Goodwin S."/>
            <person name="Spatafora J."/>
            <person name="Crous P."/>
            <person name="Grigoriev I."/>
        </authorList>
    </citation>
    <scope>NUCLEOTIDE SEQUENCE</scope>
    <source>
        <strain evidence="2">ATCC 36951</strain>
    </source>
</reference>
<dbReference type="PANTHER" id="PTHR47843:SF2">
    <property type="entry name" value="BTB DOMAIN-CONTAINING PROTEIN"/>
    <property type="match status" value="1"/>
</dbReference>
<evidence type="ECO:0000259" key="1">
    <source>
        <dbReference type="PROSITE" id="PS50097"/>
    </source>
</evidence>
<feature type="domain" description="BTB" evidence="1">
    <location>
        <begin position="41"/>
        <end position="110"/>
    </location>
</feature>
<dbReference type="PROSITE" id="PS50097">
    <property type="entry name" value="BTB"/>
    <property type="match status" value="1"/>
</dbReference>
<protein>
    <recommendedName>
        <fullName evidence="1">BTB domain-containing protein</fullName>
    </recommendedName>
</protein>
<gene>
    <name evidence="2" type="ORF">M409DRAFT_60007</name>
</gene>
<dbReference type="CDD" id="cd18186">
    <property type="entry name" value="BTB_POZ_ZBTB_KLHL-like"/>
    <property type="match status" value="1"/>
</dbReference>
<dbReference type="OrthoDB" id="194443at2759"/>
<dbReference type="Gene3D" id="3.30.710.10">
    <property type="entry name" value="Potassium Channel Kv1.1, Chain A"/>
    <property type="match status" value="1"/>
</dbReference>
<dbReference type="AlphaFoldDB" id="A0A6A6C356"/>
<sequence length="296" mass="34397">MSLYNIEDPEEIMGRIAHPLPKFDMEELYNPTMVTITVNNEDAKMSSPWQERDFTVPRELICRYSDYFRGAFEGGFAETAEKATMITDVSPEIFEIFMYFLYHNEVAGADDEEEPATWAWSFLFWCYVFGDQYDSKGFRARIFEVIQIKMRQPASYNFPNGKDLEVVMNNLPSSDSLRKFLVAALLTEYDVFDGDDDEVSYAPEMPANFLAESIVLSRRLNSRLICRHCGPHGDFGQCHDKAHSALESRIGGLQDRQWCQYHKHDTDLERRVCECRRDTFAWKFKEPKTPTSLPMS</sequence>
<proteinExistence type="predicted"/>
<accession>A0A6A6C356</accession>
<evidence type="ECO:0000313" key="3">
    <source>
        <dbReference type="Proteomes" id="UP000799537"/>
    </source>
</evidence>
<dbReference type="EMBL" id="ML993627">
    <property type="protein sequence ID" value="KAF2160302.1"/>
    <property type="molecule type" value="Genomic_DNA"/>
</dbReference>
<evidence type="ECO:0000313" key="2">
    <source>
        <dbReference type="EMBL" id="KAF2160302.1"/>
    </source>
</evidence>
<organism evidence="2 3">
    <name type="scientific">Zasmidium cellare ATCC 36951</name>
    <dbReference type="NCBI Taxonomy" id="1080233"/>
    <lineage>
        <taxon>Eukaryota</taxon>
        <taxon>Fungi</taxon>
        <taxon>Dikarya</taxon>
        <taxon>Ascomycota</taxon>
        <taxon>Pezizomycotina</taxon>
        <taxon>Dothideomycetes</taxon>
        <taxon>Dothideomycetidae</taxon>
        <taxon>Mycosphaerellales</taxon>
        <taxon>Mycosphaerellaceae</taxon>
        <taxon>Zasmidium</taxon>
    </lineage>
</organism>
<dbReference type="RefSeq" id="XP_033661191.1">
    <property type="nucleotide sequence ID" value="XM_033814346.1"/>
</dbReference>
<dbReference type="GeneID" id="54567618"/>
<dbReference type="Pfam" id="PF00651">
    <property type="entry name" value="BTB"/>
    <property type="match status" value="1"/>
</dbReference>
<dbReference type="InterPro" id="IPR011333">
    <property type="entry name" value="SKP1/BTB/POZ_sf"/>
</dbReference>
<dbReference type="PANTHER" id="PTHR47843">
    <property type="entry name" value="BTB DOMAIN-CONTAINING PROTEIN-RELATED"/>
    <property type="match status" value="1"/>
</dbReference>
<dbReference type="SUPFAM" id="SSF54695">
    <property type="entry name" value="POZ domain"/>
    <property type="match status" value="1"/>
</dbReference>
<dbReference type="Proteomes" id="UP000799537">
    <property type="component" value="Unassembled WGS sequence"/>
</dbReference>
<name>A0A6A6C356_ZASCE</name>